<comment type="caution">
    <text evidence="4">The sequence shown here is derived from an EMBL/GenBank/DDBJ whole genome shotgun (WGS) entry which is preliminary data.</text>
</comment>
<dbReference type="PRINTS" id="PR00502">
    <property type="entry name" value="NUDIXFAMILY"/>
</dbReference>
<gene>
    <name evidence="4" type="ORF">A2815_03115</name>
</gene>
<comment type="similarity">
    <text evidence="2">Belongs to the Nudix hydrolase family.</text>
</comment>
<dbReference type="AlphaFoldDB" id="A0A1G2FDD4"/>
<evidence type="ECO:0000313" key="5">
    <source>
        <dbReference type="Proteomes" id="UP000176974"/>
    </source>
</evidence>
<evidence type="ECO:0000259" key="3">
    <source>
        <dbReference type="PROSITE" id="PS51462"/>
    </source>
</evidence>
<organism evidence="4 5">
    <name type="scientific">Candidatus Portnoybacteria bacterium RIFCSPHIGHO2_01_FULL_40_12b</name>
    <dbReference type="NCBI Taxonomy" id="1801994"/>
    <lineage>
        <taxon>Bacteria</taxon>
        <taxon>Candidatus Portnoyibacteriota</taxon>
    </lineage>
</organism>
<feature type="domain" description="Nudix hydrolase" evidence="3">
    <location>
        <begin position="6"/>
        <end position="136"/>
    </location>
</feature>
<proteinExistence type="inferred from homology"/>
<evidence type="ECO:0000256" key="1">
    <source>
        <dbReference type="ARBA" id="ARBA00022801"/>
    </source>
</evidence>
<dbReference type="InterPro" id="IPR020084">
    <property type="entry name" value="NUDIX_hydrolase_CS"/>
</dbReference>
<dbReference type="PROSITE" id="PS51462">
    <property type="entry name" value="NUDIX"/>
    <property type="match status" value="1"/>
</dbReference>
<evidence type="ECO:0000313" key="4">
    <source>
        <dbReference type="EMBL" id="OGZ36085.1"/>
    </source>
</evidence>
<sequence>MKNSKYPEPTVGALVYQKGKILLIQSHKWNNLWTIPGGHIESGETIERALKRELKEETNLNLKECKLVLIQDCIFSKEFHQKKHFIFLDHICQVKSVKNIKLNHEGQKYIWIKPKEALKKLKIDSFTKRLIIKHNEKTNYSRD</sequence>
<dbReference type="Pfam" id="PF00293">
    <property type="entry name" value="NUDIX"/>
    <property type="match status" value="1"/>
</dbReference>
<accession>A0A1G2FDD4</accession>
<dbReference type="Gene3D" id="3.90.79.10">
    <property type="entry name" value="Nucleoside Triphosphate Pyrophosphohydrolase"/>
    <property type="match status" value="1"/>
</dbReference>
<dbReference type="SUPFAM" id="SSF55811">
    <property type="entry name" value="Nudix"/>
    <property type="match status" value="1"/>
</dbReference>
<keyword evidence="1 2" id="KW-0378">Hydrolase</keyword>
<dbReference type="InterPro" id="IPR020476">
    <property type="entry name" value="Nudix_hydrolase"/>
</dbReference>
<dbReference type="InterPro" id="IPR000086">
    <property type="entry name" value="NUDIX_hydrolase_dom"/>
</dbReference>
<dbReference type="PROSITE" id="PS00893">
    <property type="entry name" value="NUDIX_BOX"/>
    <property type="match status" value="1"/>
</dbReference>
<name>A0A1G2FDD4_9BACT</name>
<dbReference type="PANTHER" id="PTHR43736:SF1">
    <property type="entry name" value="DIHYDRONEOPTERIN TRIPHOSPHATE DIPHOSPHATASE"/>
    <property type="match status" value="1"/>
</dbReference>
<protein>
    <recommendedName>
        <fullName evidence="3">Nudix hydrolase domain-containing protein</fullName>
    </recommendedName>
</protein>
<dbReference type="EMBL" id="MHMY01000001">
    <property type="protein sequence ID" value="OGZ36085.1"/>
    <property type="molecule type" value="Genomic_DNA"/>
</dbReference>
<dbReference type="PANTHER" id="PTHR43736">
    <property type="entry name" value="ADP-RIBOSE PYROPHOSPHATASE"/>
    <property type="match status" value="1"/>
</dbReference>
<evidence type="ECO:0000256" key="2">
    <source>
        <dbReference type="RuleBase" id="RU003476"/>
    </source>
</evidence>
<dbReference type="InterPro" id="IPR015797">
    <property type="entry name" value="NUDIX_hydrolase-like_dom_sf"/>
</dbReference>
<dbReference type="GO" id="GO:0016787">
    <property type="term" value="F:hydrolase activity"/>
    <property type="evidence" value="ECO:0007669"/>
    <property type="project" value="UniProtKB-KW"/>
</dbReference>
<dbReference type="Proteomes" id="UP000176974">
    <property type="component" value="Unassembled WGS sequence"/>
</dbReference>
<reference evidence="4 5" key="1">
    <citation type="journal article" date="2016" name="Nat. Commun.">
        <title>Thousands of microbial genomes shed light on interconnected biogeochemical processes in an aquifer system.</title>
        <authorList>
            <person name="Anantharaman K."/>
            <person name="Brown C.T."/>
            <person name="Hug L.A."/>
            <person name="Sharon I."/>
            <person name="Castelle C.J."/>
            <person name="Probst A.J."/>
            <person name="Thomas B.C."/>
            <person name="Singh A."/>
            <person name="Wilkins M.J."/>
            <person name="Karaoz U."/>
            <person name="Brodie E.L."/>
            <person name="Williams K.H."/>
            <person name="Hubbard S.S."/>
            <person name="Banfield J.F."/>
        </authorList>
    </citation>
    <scope>NUCLEOTIDE SEQUENCE [LARGE SCALE GENOMIC DNA]</scope>
</reference>